<evidence type="ECO:0000313" key="2">
    <source>
        <dbReference type="Proteomes" id="UP001558850"/>
    </source>
</evidence>
<name>A0ACC6U7T5_9BURK</name>
<sequence length="127" mass="13662">MKIFLERKMLPVLFKDAIKSPAKVLALCFIAYFATISFVVSTFLFLLAAHWVVKEMKKKAKAIHAAEAEAEAARIETEKLAARAAANAKPEVASAATAAANDSNVKPAPAKQYAKSAVVLPFKTGTR</sequence>
<evidence type="ECO:0000313" key="1">
    <source>
        <dbReference type="EMBL" id="MEX3935755.1"/>
    </source>
</evidence>
<organism evidence="1 2">
    <name type="scientific">Paraburkholderia phymatum</name>
    <dbReference type="NCBI Taxonomy" id="148447"/>
    <lineage>
        <taxon>Bacteria</taxon>
        <taxon>Pseudomonadati</taxon>
        <taxon>Pseudomonadota</taxon>
        <taxon>Betaproteobacteria</taxon>
        <taxon>Burkholderiales</taxon>
        <taxon>Burkholderiaceae</taxon>
        <taxon>Paraburkholderia</taxon>
    </lineage>
</organism>
<proteinExistence type="predicted"/>
<keyword evidence="2" id="KW-1185">Reference proteome</keyword>
<reference evidence="1" key="1">
    <citation type="submission" date="2024-07" db="EMBL/GenBank/DDBJ databases">
        <title>A survey of Mimosa microsymbionts across Brazilian biomes reveals a high diversity of Paraburkholderia nodulating endemic species, but also that Cupriavidus is common as a symbiont of widespread species.</title>
        <authorList>
            <person name="Rouws L."/>
            <person name="Barauna A."/>
            <person name="Beukes C."/>
            <person name="Rouws J.R.C."/>
            <person name="De Faria S.M."/>
            <person name="Gross E."/>
            <person name="Bueno Dos Reis Junior F."/>
            <person name="Simon M.F."/>
            <person name="Maluk M."/>
            <person name="Odee D.W."/>
            <person name="Kenicer G."/>
            <person name="Young J.P.W."/>
            <person name="Reis V.M."/>
            <person name="Zilli J."/>
            <person name="James E.K."/>
        </authorList>
    </citation>
    <scope>NUCLEOTIDE SEQUENCE</scope>
    <source>
        <strain evidence="1">EG181B</strain>
    </source>
</reference>
<gene>
    <name evidence="1" type="ORF">AB4Y32_28805</name>
</gene>
<dbReference type="Proteomes" id="UP001558850">
    <property type="component" value="Unassembled WGS sequence"/>
</dbReference>
<dbReference type="EMBL" id="JBFRCH010000023">
    <property type="protein sequence ID" value="MEX3935755.1"/>
    <property type="molecule type" value="Genomic_DNA"/>
</dbReference>
<comment type="caution">
    <text evidence="1">The sequence shown here is derived from an EMBL/GenBank/DDBJ whole genome shotgun (WGS) entry which is preliminary data.</text>
</comment>
<accession>A0ACC6U7T5</accession>
<protein>
    <submittedName>
        <fullName evidence="1">Uncharacterized protein</fullName>
    </submittedName>
</protein>